<organism evidence="2">
    <name type="scientific">Leviviridae sp</name>
    <dbReference type="NCBI Taxonomy" id="2027243"/>
    <lineage>
        <taxon>Viruses</taxon>
        <taxon>Riboviria</taxon>
        <taxon>Orthornavirae</taxon>
        <taxon>Lenarviricota</taxon>
        <taxon>Leviviricetes</taxon>
        <taxon>Norzivirales</taxon>
        <taxon>Fiersviridae</taxon>
    </lineage>
</organism>
<accession>A0A514D9W5</accession>
<name>A0A514D9W5_9VIRU</name>
<feature type="region of interest" description="Disordered" evidence="1">
    <location>
        <begin position="1"/>
        <end position="33"/>
    </location>
</feature>
<feature type="compositionally biased region" description="Acidic residues" evidence="1">
    <location>
        <begin position="7"/>
        <end position="24"/>
    </location>
</feature>
<evidence type="ECO:0000256" key="1">
    <source>
        <dbReference type="SAM" id="MobiDB-lite"/>
    </source>
</evidence>
<protein>
    <submittedName>
        <fullName evidence="2">Uncharacterized protein</fullName>
    </submittedName>
</protein>
<reference evidence="2" key="1">
    <citation type="submission" date="2019-05" db="EMBL/GenBank/DDBJ databases">
        <title>Metatranscriptomic reconstruction reveals RNA viruses with the potential to shape carbon cycling in soil.</title>
        <authorList>
            <person name="Starr E.P."/>
            <person name="Nuccio E."/>
            <person name="Pett-Ridge J."/>
            <person name="Banfield J.F."/>
            <person name="Firestone M.K."/>
        </authorList>
    </citation>
    <scope>NUCLEOTIDE SEQUENCE</scope>
    <source>
        <strain evidence="2">H1_Rhizo_27_scaffold_760</strain>
    </source>
</reference>
<proteinExistence type="predicted"/>
<dbReference type="EMBL" id="MN035489">
    <property type="protein sequence ID" value="QDH90387.1"/>
    <property type="molecule type" value="Genomic_RNA"/>
</dbReference>
<gene>
    <name evidence="2" type="ORF">H1Rhizo27760_000003</name>
</gene>
<evidence type="ECO:0000313" key="2">
    <source>
        <dbReference type="EMBL" id="QDH90387.1"/>
    </source>
</evidence>
<sequence>MAGTDSDGGEVSDSEVNEFEDPPTEESGSTRLEGVGELRNSVYVRFSVKTLILTAVILDFVSTSFREIAKAIIP</sequence>